<dbReference type="EMBL" id="JAANIU010007208">
    <property type="protein sequence ID" value="KAG1538596.1"/>
    <property type="molecule type" value="Genomic_DNA"/>
</dbReference>
<dbReference type="InterPro" id="IPR011690">
    <property type="entry name" value="P_starv_induced_PsiF"/>
</dbReference>
<evidence type="ECO:0000256" key="1">
    <source>
        <dbReference type="SAM" id="SignalP"/>
    </source>
</evidence>
<evidence type="ECO:0000313" key="2">
    <source>
        <dbReference type="EMBL" id="KAG1538596.1"/>
    </source>
</evidence>
<proteinExistence type="predicted"/>
<organism evidence="2 3">
    <name type="scientific">Rhizopus delemar</name>
    <dbReference type="NCBI Taxonomy" id="936053"/>
    <lineage>
        <taxon>Eukaryota</taxon>
        <taxon>Fungi</taxon>
        <taxon>Fungi incertae sedis</taxon>
        <taxon>Mucoromycota</taxon>
        <taxon>Mucoromycotina</taxon>
        <taxon>Mucoromycetes</taxon>
        <taxon>Mucorales</taxon>
        <taxon>Mucorineae</taxon>
        <taxon>Rhizopodaceae</taxon>
        <taxon>Rhizopus</taxon>
    </lineage>
</organism>
<dbReference type="Proteomes" id="UP000740926">
    <property type="component" value="Unassembled WGS sequence"/>
</dbReference>
<reference evidence="2 3" key="1">
    <citation type="journal article" date="2020" name="Microb. Genom.">
        <title>Genetic diversity of clinical and environmental Mucorales isolates obtained from an investigation of mucormycosis cases among solid organ transplant recipients.</title>
        <authorList>
            <person name="Nguyen M.H."/>
            <person name="Kaul D."/>
            <person name="Muto C."/>
            <person name="Cheng S.J."/>
            <person name="Richter R.A."/>
            <person name="Bruno V.M."/>
            <person name="Liu G."/>
            <person name="Beyhan S."/>
            <person name="Sundermann A.J."/>
            <person name="Mounaud S."/>
            <person name="Pasculle A.W."/>
            <person name="Nierman W.C."/>
            <person name="Driscoll E."/>
            <person name="Cumbie R."/>
            <person name="Clancy C.J."/>
            <person name="Dupont C.L."/>
        </authorList>
    </citation>
    <scope>NUCLEOTIDE SEQUENCE [LARGE SCALE GENOMIC DNA]</scope>
    <source>
        <strain evidence="2 3">GL24</strain>
    </source>
</reference>
<evidence type="ECO:0008006" key="4">
    <source>
        <dbReference type="Google" id="ProtNLM"/>
    </source>
</evidence>
<feature type="signal peptide" evidence="1">
    <location>
        <begin position="1"/>
        <end position="33"/>
    </location>
</feature>
<sequence length="109" mass="11427">MLRAPATAWSTLMKASFLLAAVLLVGLPLAANATTPQQQRMADCSAKNKGLKGDAYKTAQSACLSGHAAETKAVNPQQERMRKCNADAGAKKLAGDARKTFMSSCLKAS</sequence>
<evidence type="ECO:0000313" key="3">
    <source>
        <dbReference type="Proteomes" id="UP000740926"/>
    </source>
</evidence>
<name>A0A9P7C6Z9_9FUNG</name>
<protein>
    <recommendedName>
        <fullName evidence="4">Starvation-inducible protein</fullName>
    </recommendedName>
</protein>
<keyword evidence="1" id="KW-0732">Signal</keyword>
<comment type="caution">
    <text evidence="2">The sequence shown here is derived from an EMBL/GenBank/DDBJ whole genome shotgun (WGS) entry which is preliminary data.</text>
</comment>
<keyword evidence="3" id="KW-1185">Reference proteome</keyword>
<accession>A0A9P7C6Z9</accession>
<gene>
    <name evidence="2" type="ORF">G6F50_014636</name>
</gene>
<dbReference type="AlphaFoldDB" id="A0A9P7C6Z9"/>
<dbReference type="Pfam" id="PF07769">
    <property type="entry name" value="PsiF_repeat"/>
    <property type="match status" value="2"/>
</dbReference>
<feature type="chain" id="PRO_5040510617" description="Starvation-inducible protein" evidence="1">
    <location>
        <begin position="34"/>
        <end position="109"/>
    </location>
</feature>